<dbReference type="Proteomes" id="UP000189800">
    <property type="component" value="Unassembled WGS sequence"/>
</dbReference>
<evidence type="ECO:0000256" key="5">
    <source>
        <dbReference type="ARBA" id="ARBA00008391"/>
    </source>
</evidence>
<name>A0A1T0CTE5_9GAMM</name>
<evidence type="ECO:0000256" key="2">
    <source>
        <dbReference type="ARBA" id="ARBA00003968"/>
    </source>
</evidence>
<dbReference type="EC" id="2.4.2.7" evidence="7"/>
<dbReference type="GO" id="GO:0006168">
    <property type="term" value="P:adenine salvage"/>
    <property type="evidence" value="ECO:0007669"/>
    <property type="project" value="TreeGrafter"/>
</dbReference>
<keyword evidence="10 13" id="KW-0808">Transferase</keyword>
<dbReference type="CDD" id="cd06223">
    <property type="entry name" value="PRTases_typeI"/>
    <property type="match status" value="1"/>
</dbReference>
<comment type="subcellular location">
    <subcellularLocation>
        <location evidence="3">Cytoplasm</location>
    </subcellularLocation>
</comment>
<dbReference type="GO" id="GO:0002055">
    <property type="term" value="F:adenine binding"/>
    <property type="evidence" value="ECO:0007669"/>
    <property type="project" value="TreeGrafter"/>
</dbReference>
<evidence type="ECO:0000256" key="6">
    <source>
        <dbReference type="ARBA" id="ARBA00011738"/>
    </source>
</evidence>
<evidence type="ECO:0000256" key="9">
    <source>
        <dbReference type="ARBA" id="ARBA00022676"/>
    </source>
</evidence>
<dbReference type="GO" id="GO:0044209">
    <property type="term" value="P:AMP salvage"/>
    <property type="evidence" value="ECO:0007669"/>
    <property type="project" value="TreeGrafter"/>
</dbReference>
<evidence type="ECO:0000313" key="13">
    <source>
        <dbReference type="EMBL" id="OOS25623.1"/>
    </source>
</evidence>
<dbReference type="GO" id="GO:0016208">
    <property type="term" value="F:AMP binding"/>
    <property type="evidence" value="ECO:0007669"/>
    <property type="project" value="TreeGrafter"/>
</dbReference>
<keyword evidence="9 13" id="KW-0328">Glycosyltransferase</keyword>
<dbReference type="STRING" id="470453.B0680_01995"/>
<dbReference type="AlphaFoldDB" id="A0A1T0CTE5"/>
<evidence type="ECO:0000256" key="3">
    <source>
        <dbReference type="ARBA" id="ARBA00004496"/>
    </source>
</evidence>
<comment type="subunit">
    <text evidence="6">Homodimer.</text>
</comment>
<dbReference type="InterPro" id="IPR000836">
    <property type="entry name" value="PRTase_dom"/>
</dbReference>
<sequence length="168" mass="18144">MTHPLWEHIRTVPDFPKSGIEFYDITPLLNGHHDKLIDAMIAAVPADVMADTDAIVGIESRGFVLASLLAVRLNKKLILVRKAGKLPPPVHAQSYGLEYGQDTLEISAELEPAKVLIIDDVLATGGTLKAAHSLCVKANLTPLGSLVLLDLPALHGDLGLTYWTVLEK</sequence>
<organism evidence="13 14">
    <name type="scientific">Moraxella pluranimalium</name>
    <dbReference type="NCBI Taxonomy" id="470453"/>
    <lineage>
        <taxon>Bacteria</taxon>
        <taxon>Pseudomonadati</taxon>
        <taxon>Pseudomonadota</taxon>
        <taxon>Gammaproteobacteria</taxon>
        <taxon>Moraxellales</taxon>
        <taxon>Moraxellaceae</taxon>
        <taxon>Moraxella</taxon>
    </lineage>
</organism>
<comment type="pathway">
    <text evidence="4">Purine metabolism; AMP biosynthesis via salvage pathway; AMP from adenine: step 1/1.</text>
</comment>
<keyword evidence="11" id="KW-0660">Purine salvage</keyword>
<evidence type="ECO:0000256" key="4">
    <source>
        <dbReference type="ARBA" id="ARBA00004659"/>
    </source>
</evidence>
<dbReference type="GO" id="GO:0006166">
    <property type="term" value="P:purine ribonucleoside salvage"/>
    <property type="evidence" value="ECO:0007669"/>
    <property type="project" value="UniProtKB-KW"/>
</dbReference>
<dbReference type="InterPro" id="IPR029057">
    <property type="entry name" value="PRTase-like"/>
</dbReference>
<feature type="domain" description="Phosphoribosyltransferase" evidence="12">
    <location>
        <begin position="51"/>
        <end position="152"/>
    </location>
</feature>
<gene>
    <name evidence="13" type="ORF">B0680_01995</name>
</gene>
<dbReference type="EMBL" id="MUYU01000006">
    <property type="protein sequence ID" value="OOS25623.1"/>
    <property type="molecule type" value="Genomic_DNA"/>
</dbReference>
<dbReference type="Pfam" id="PF00156">
    <property type="entry name" value="Pribosyltran"/>
    <property type="match status" value="1"/>
</dbReference>
<dbReference type="PANTHER" id="PTHR32315">
    <property type="entry name" value="ADENINE PHOSPHORIBOSYLTRANSFERASE"/>
    <property type="match status" value="1"/>
</dbReference>
<keyword evidence="14" id="KW-1185">Reference proteome</keyword>
<dbReference type="RefSeq" id="WP_078253379.1">
    <property type="nucleotide sequence ID" value="NZ_MUYU01000006.1"/>
</dbReference>
<dbReference type="GO" id="GO:0003999">
    <property type="term" value="F:adenine phosphoribosyltransferase activity"/>
    <property type="evidence" value="ECO:0007669"/>
    <property type="project" value="UniProtKB-EC"/>
</dbReference>
<dbReference type="FunFam" id="3.40.50.2020:FF:000004">
    <property type="entry name" value="Adenine phosphoribosyltransferase"/>
    <property type="match status" value="1"/>
</dbReference>
<comment type="caution">
    <text evidence="13">The sequence shown here is derived from an EMBL/GenBank/DDBJ whole genome shotgun (WGS) entry which is preliminary data.</text>
</comment>
<evidence type="ECO:0000256" key="7">
    <source>
        <dbReference type="ARBA" id="ARBA00011893"/>
    </source>
</evidence>
<protein>
    <recommendedName>
        <fullName evidence="7">adenine phosphoribosyltransferase</fullName>
        <ecNumber evidence="7">2.4.2.7</ecNumber>
    </recommendedName>
</protein>
<dbReference type="SUPFAM" id="SSF53271">
    <property type="entry name" value="PRTase-like"/>
    <property type="match status" value="1"/>
</dbReference>
<dbReference type="Gene3D" id="3.40.50.2020">
    <property type="match status" value="1"/>
</dbReference>
<proteinExistence type="inferred from homology"/>
<comment type="catalytic activity">
    <reaction evidence="1">
        <text>AMP + diphosphate = 5-phospho-alpha-D-ribose 1-diphosphate + adenine</text>
        <dbReference type="Rhea" id="RHEA:16609"/>
        <dbReference type="ChEBI" id="CHEBI:16708"/>
        <dbReference type="ChEBI" id="CHEBI:33019"/>
        <dbReference type="ChEBI" id="CHEBI:58017"/>
        <dbReference type="ChEBI" id="CHEBI:456215"/>
        <dbReference type="EC" id="2.4.2.7"/>
    </reaction>
</comment>
<comment type="similarity">
    <text evidence="5">Belongs to the purine/pyrimidine phosphoribosyltransferase family.</text>
</comment>
<comment type="function">
    <text evidence="2">Catalyzes a salvage reaction resulting in the formation of AMP, that is energically less costly than de novo synthesis.</text>
</comment>
<dbReference type="OrthoDB" id="9803963at2"/>
<evidence type="ECO:0000256" key="1">
    <source>
        <dbReference type="ARBA" id="ARBA00000868"/>
    </source>
</evidence>
<dbReference type="NCBIfam" id="NF002636">
    <property type="entry name" value="PRK02304.1-5"/>
    <property type="match status" value="1"/>
</dbReference>
<keyword evidence="8" id="KW-0963">Cytoplasm</keyword>
<dbReference type="GO" id="GO:0005737">
    <property type="term" value="C:cytoplasm"/>
    <property type="evidence" value="ECO:0007669"/>
    <property type="project" value="UniProtKB-SubCell"/>
</dbReference>
<accession>A0A1T0CTE5</accession>
<dbReference type="InterPro" id="IPR050054">
    <property type="entry name" value="UPRTase/APRTase"/>
</dbReference>
<evidence type="ECO:0000313" key="14">
    <source>
        <dbReference type="Proteomes" id="UP000189800"/>
    </source>
</evidence>
<evidence type="ECO:0000259" key="12">
    <source>
        <dbReference type="Pfam" id="PF00156"/>
    </source>
</evidence>
<evidence type="ECO:0000256" key="11">
    <source>
        <dbReference type="ARBA" id="ARBA00022726"/>
    </source>
</evidence>
<evidence type="ECO:0000256" key="10">
    <source>
        <dbReference type="ARBA" id="ARBA00022679"/>
    </source>
</evidence>
<dbReference type="PANTHER" id="PTHR32315:SF3">
    <property type="entry name" value="ADENINE PHOSPHORIBOSYLTRANSFERASE"/>
    <property type="match status" value="1"/>
</dbReference>
<evidence type="ECO:0000256" key="8">
    <source>
        <dbReference type="ARBA" id="ARBA00022490"/>
    </source>
</evidence>
<reference evidence="13 14" key="1">
    <citation type="submission" date="2017-02" db="EMBL/GenBank/DDBJ databases">
        <title>Draft genome sequence of Moraxella pluranimalium CCUG 54913T type strain.</title>
        <authorList>
            <person name="Salva-Serra F."/>
            <person name="Engstrom-Jakobsson H."/>
            <person name="Thorell K."/>
            <person name="Jaen-Luchoro D."/>
            <person name="Gonzales-Siles L."/>
            <person name="Karlsson R."/>
            <person name="Yazdan S."/>
            <person name="Boulund F."/>
            <person name="Johnning A."/>
            <person name="Engstrand L."/>
            <person name="Kristiansson E."/>
            <person name="Moore E."/>
        </authorList>
    </citation>
    <scope>NUCLEOTIDE SEQUENCE [LARGE SCALE GENOMIC DNA]</scope>
    <source>
        <strain evidence="13 14">CCUG 54913</strain>
    </source>
</reference>